<dbReference type="PANTHER" id="PTHR12143">
    <property type="entry name" value="PEPTIDE N-GLYCANASE PNGASE -RELATED"/>
    <property type="match status" value="1"/>
</dbReference>
<feature type="domain" description="Glycosyl hydrolase family 92" evidence="2">
    <location>
        <begin position="252"/>
        <end position="727"/>
    </location>
</feature>
<dbReference type="AlphaFoldDB" id="A0A7S7NQ03"/>
<accession>A0A7S7NQ03</accession>
<dbReference type="GO" id="GO:0000224">
    <property type="term" value="F:peptide-N4-(N-acetyl-beta-glucosaminyl)asparagine amidase activity"/>
    <property type="evidence" value="ECO:0007669"/>
    <property type="project" value="TreeGrafter"/>
</dbReference>
<dbReference type="GO" id="GO:0005975">
    <property type="term" value="P:carbohydrate metabolic process"/>
    <property type="evidence" value="ECO:0007669"/>
    <property type="project" value="InterPro"/>
</dbReference>
<dbReference type="Gene3D" id="1.20.1610.10">
    <property type="entry name" value="alpha-1,2-mannosidases domains"/>
    <property type="match status" value="1"/>
</dbReference>
<dbReference type="InterPro" id="IPR005887">
    <property type="entry name" value="GH92_a_mannosidase_put"/>
</dbReference>
<dbReference type="InterPro" id="IPR012939">
    <property type="entry name" value="Glyco_hydro_92"/>
</dbReference>
<feature type="domain" description="Glycosyl hydrolase family 92 N-terminal" evidence="3">
    <location>
        <begin position="25"/>
        <end position="246"/>
    </location>
</feature>
<dbReference type="InterPro" id="IPR014718">
    <property type="entry name" value="GH-type_carb-bd"/>
</dbReference>
<organism evidence="4 5">
    <name type="scientific">Paludibaculum fermentans</name>
    <dbReference type="NCBI Taxonomy" id="1473598"/>
    <lineage>
        <taxon>Bacteria</taxon>
        <taxon>Pseudomonadati</taxon>
        <taxon>Acidobacteriota</taxon>
        <taxon>Terriglobia</taxon>
        <taxon>Bryobacterales</taxon>
        <taxon>Bryobacteraceae</taxon>
        <taxon>Paludibaculum</taxon>
    </lineage>
</organism>
<dbReference type="Gene3D" id="1.20.1050.60">
    <property type="entry name" value="alpha-1,2-mannosidase"/>
    <property type="match status" value="1"/>
</dbReference>
<dbReference type="Gene3D" id="3.30.2080.10">
    <property type="entry name" value="GH92 mannosidase domain"/>
    <property type="match status" value="1"/>
</dbReference>
<dbReference type="GO" id="GO:0016798">
    <property type="term" value="F:hydrolase activity, acting on glycosyl bonds"/>
    <property type="evidence" value="ECO:0007669"/>
    <property type="project" value="UniProtKB-KW"/>
</dbReference>
<dbReference type="Pfam" id="PF17678">
    <property type="entry name" value="Glyco_hydro_92N"/>
    <property type="match status" value="1"/>
</dbReference>
<dbReference type="FunFam" id="1.20.1610.10:FF:000001">
    <property type="entry name" value="Putative alpha-1,2-mannosidase"/>
    <property type="match status" value="1"/>
</dbReference>
<dbReference type="FunFam" id="1.20.1050.60:FF:000001">
    <property type="entry name" value="Putative alpha-1,2-mannosidase"/>
    <property type="match status" value="1"/>
</dbReference>
<dbReference type="SUPFAM" id="SSF48208">
    <property type="entry name" value="Six-hairpin glycosidases"/>
    <property type="match status" value="1"/>
</dbReference>
<sequence>MQRFLLPLLCLSLCSGADRLSDLPDPLVGTDSKYELSRGNTYPAIFIPYAMAAWTAQTGDGGWPYQYAKDNIRGFRMTHRPSAWTIDWGSFSIMPGTGPLKVLPDQRGSKFQHANETAKAYRYDVLLDDYKTKVSMAPSAHGGILRFTFPKEGDAWVVLDANNGGSSVEIHPESNRITGTNSLTARGSVPGFAVYFVAEFDKPFTSSGTWDIKGAKDEAKKRSGPHTGAYVGFRAGEVVTVRVGTSLISLEQAERAMKAELPKADVDAAAAAAQQVWDRALATFEIQGGTAEQRKTFYTAYYHSLQFPRMLNETDAKGETVHYGLYDGKVHAGPMFTDIGFWDVFRAQFPLLTVASPSRNAEIMRAMVHTYEEGGWIPTWPNPIERNVMIGTHGDSAVADAYMKGIRGFDIEKAYAAIRKDATLPGTGVFKARLGIEDYLKLGYVPADGGVQESAARTLEYAYDDFCVAQVARALGKKDDYERFMKQAKSYRNLYDASTGYMRGRNRDGSWLTPFDPLDWGGVFTEGNAWQWLWSVQHDVPGLMALMGGRDAFLKKLDELFSTTTDFKVGGYKQVIHEMTEAKMGEMGQYAHINEPVHHVIYLYDYAGQPWKAQKWAHEVMVRNYKPGPAGWLGDEDNGQMSAWYIFSALGFYPVNPGQPIYAIGSPLFQKASIRLENGKRFTVEAARKSEDEIYVQSATLNGRPLDRSWISHSEIVNGGTLRFRMGAQPNEKWATGGLPTPDETYAASTGGAGQAGK</sequence>
<name>A0A7S7NQ03_PALFE</name>
<proteinExistence type="predicted"/>
<evidence type="ECO:0000313" key="4">
    <source>
        <dbReference type="EMBL" id="QOY87680.1"/>
    </source>
</evidence>
<dbReference type="NCBIfam" id="TIGR01180">
    <property type="entry name" value="aman2_put"/>
    <property type="match status" value="1"/>
</dbReference>
<dbReference type="PANTHER" id="PTHR12143:SF43">
    <property type="entry name" value="PUTATIVE-RELATED"/>
    <property type="match status" value="1"/>
</dbReference>
<reference evidence="4 5" key="1">
    <citation type="submission" date="2020-10" db="EMBL/GenBank/DDBJ databases">
        <title>Complete genome sequence of Paludibaculum fermentans P105T, a facultatively anaerobic acidobacterium capable of dissimilatory Fe(III) reduction.</title>
        <authorList>
            <person name="Dedysh S.N."/>
            <person name="Beletsky A.V."/>
            <person name="Kulichevskaya I.S."/>
            <person name="Mardanov A.V."/>
            <person name="Ravin N.V."/>
        </authorList>
    </citation>
    <scope>NUCLEOTIDE SEQUENCE [LARGE SCALE GENOMIC DNA]</scope>
    <source>
        <strain evidence="4 5">P105</strain>
    </source>
</reference>
<dbReference type="InterPro" id="IPR041371">
    <property type="entry name" value="GH92_N"/>
</dbReference>
<dbReference type="Pfam" id="PF07971">
    <property type="entry name" value="Glyco_hydro_92"/>
    <property type="match status" value="1"/>
</dbReference>
<dbReference type="Gene3D" id="2.70.98.10">
    <property type="match status" value="1"/>
</dbReference>
<dbReference type="InterPro" id="IPR050883">
    <property type="entry name" value="PNGase"/>
</dbReference>
<dbReference type="EMBL" id="CP063849">
    <property type="protein sequence ID" value="QOY87680.1"/>
    <property type="molecule type" value="Genomic_DNA"/>
</dbReference>
<dbReference type="InterPro" id="IPR008928">
    <property type="entry name" value="6-hairpin_glycosidase_sf"/>
</dbReference>
<keyword evidence="4" id="KW-0378">Hydrolase</keyword>
<keyword evidence="4" id="KW-0326">Glycosidase</keyword>
<keyword evidence="5" id="KW-1185">Reference proteome</keyword>
<dbReference type="GO" id="GO:0005829">
    <property type="term" value="C:cytosol"/>
    <property type="evidence" value="ECO:0007669"/>
    <property type="project" value="TreeGrafter"/>
</dbReference>
<dbReference type="EC" id="3.2.1.-" evidence="4"/>
<dbReference type="GO" id="GO:0030246">
    <property type="term" value="F:carbohydrate binding"/>
    <property type="evidence" value="ECO:0007669"/>
    <property type="project" value="InterPro"/>
</dbReference>
<dbReference type="KEGG" id="pfer:IRI77_33855"/>
<dbReference type="GO" id="GO:0006516">
    <property type="term" value="P:glycoprotein catabolic process"/>
    <property type="evidence" value="ECO:0007669"/>
    <property type="project" value="TreeGrafter"/>
</dbReference>
<evidence type="ECO:0000259" key="2">
    <source>
        <dbReference type="Pfam" id="PF07971"/>
    </source>
</evidence>
<evidence type="ECO:0000256" key="1">
    <source>
        <dbReference type="SAM" id="MobiDB-lite"/>
    </source>
</evidence>
<protein>
    <submittedName>
        <fullName evidence="4">GH92 family glycosyl hydrolase</fullName>
        <ecNumber evidence="4">3.2.1.-</ecNumber>
    </submittedName>
</protein>
<dbReference type="RefSeq" id="WP_194449347.1">
    <property type="nucleotide sequence ID" value="NZ_CP063849.1"/>
</dbReference>
<feature type="region of interest" description="Disordered" evidence="1">
    <location>
        <begin position="731"/>
        <end position="758"/>
    </location>
</feature>
<dbReference type="FunFam" id="3.30.2080.10:FF:000001">
    <property type="entry name" value="Alpha-1,2-mannosidase subfamily"/>
    <property type="match status" value="1"/>
</dbReference>
<evidence type="ECO:0000313" key="5">
    <source>
        <dbReference type="Proteomes" id="UP000593892"/>
    </source>
</evidence>
<dbReference type="Proteomes" id="UP000593892">
    <property type="component" value="Chromosome"/>
</dbReference>
<gene>
    <name evidence="4" type="ORF">IRI77_33855</name>
</gene>
<evidence type="ECO:0000259" key="3">
    <source>
        <dbReference type="Pfam" id="PF17678"/>
    </source>
</evidence>